<evidence type="ECO:0000313" key="2">
    <source>
        <dbReference type="EMBL" id="KAI0510161.1"/>
    </source>
</evidence>
<comment type="caution">
    <text evidence="2">The sequence shown here is derived from an EMBL/GenBank/DDBJ whole genome shotgun (WGS) entry which is preliminary data.</text>
</comment>
<evidence type="ECO:0000313" key="3">
    <source>
        <dbReference type="Proteomes" id="UP000829196"/>
    </source>
</evidence>
<gene>
    <name evidence="2" type="ORF">KFK09_010761</name>
</gene>
<dbReference type="EMBL" id="JAGYWB010000009">
    <property type="protein sequence ID" value="KAI0510161.1"/>
    <property type="molecule type" value="Genomic_DNA"/>
</dbReference>
<feature type="region of interest" description="Disordered" evidence="1">
    <location>
        <begin position="41"/>
        <end position="101"/>
    </location>
</feature>
<reference evidence="2" key="1">
    <citation type="journal article" date="2022" name="Front. Genet.">
        <title>Chromosome-Scale Assembly of the Dendrobium nobile Genome Provides Insights Into the Molecular Mechanism of the Biosynthesis of the Medicinal Active Ingredient of Dendrobium.</title>
        <authorList>
            <person name="Xu Q."/>
            <person name="Niu S.-C."/>
            <person name="Li K.-L."/>
            <person name="Zheng P.-J."/>
            <person name="Zhang X.-J."/>
            <person name="Jia Y."/>
            <person name="Liu Y."/>
            <person name="Niu Y.-X."/>
            <person name="Yu L.-H."/>
            <person name="Chen D.-F."/>
            <person name="Zhang G.-Q."/>
        </authorList>
    </citation>
    <scope>NUCLEOTIDE SEQUENCE</scope>
    <source>
        <tissue evidence="2">Leaf</tissue>
    </source>
</reference>
<keyword evidence="3" id="KW-1185">Reference proteome</keyword>
<name>A0A8T3BDP1_DENNO</name>
<dbReference type="OrthoDB" id="10641263at2759"/>
<evidence type="ECO:0000256" key="1">
    <source>
        <dbReference type="SAM" id="MobiDB-lite"/>
    </source>
</evidence>
<protein>
    <submittedName>
        <fullName evidence="2">Uncharacterized protein</fullName>
    </submittedName>
</protein>
<dbReference type="Proteomes" id="UP000829196">
    <property type="component" value="Unassembled WGS sequence"/>
</dbReference>
<proteinExistence type="predicted"/>
<sequence>MSNERCTIVGFNIGRPFDHSLFAPDLTPIYRPCHSRKSINRALISHKRETQARREGRGEGGSSSSTAAGPPSDHRRSTAGPPPDRCRNLAGPPPKPRRTTAGVSLHHCLKGFGTSPVDFSPRLSTADCALLQFVPRRDSILRSTPLPERSSLSGKTLAIRYSFFAPCPFEYALLFISRATCHSSMAETAARPFFLPAMRLLRLLSP</sequence>
<organism evidence="2 3">
    <name type="scientific">Dendrobium nobile</name>
    <name type="common">Orchid</name>
    <dbReference type="NCBI Taxonomy" id="94219"/>
    <lineage>
        <taxon>Eukaryota</taxon>
        <taxon>Viridiplantae</taxon>
        <taxon>Streptophyta</taxon>
        <taxon>Embryophyta</taxon>
        <taxon>Tracheophyta</taxon>
        <taxon>Spermatophyta</taxon>
        <taxon>Magnoliopsida</taxon>
        <taxon>Liliopsida</taxon>
        <taxon>Asparagales</taxon>
        <taxon>Orchidaceae</taxon>
        <taxon>Epidendroideae</taxon>
        <taxon>Malaxideae</taxon>
        <taxon>Dendrobiinae</taxon>
        <taxon>Dendrobium</taxon>
    </lineage>
</organism>
<feature type="compositionally biased region" description="Basic and acidic residues" evidence="1">
    <location>
        <begin position="46"/>
        <end position="58"/>
    </location>
</feature>
<accession>A0A8T3BDP1</accession>
<dbReference type="AlphaFoldDB" id="A0A8T3BDP1"/>